<proteinExistence type="predicted"/>
<dbReference type="STRING" id="1387277.SAMN06295998_1455"/>
<dbReference type="AlphaFoldDB" id="A0A1W2ETF8"/>
<name>A0A1W2ETF8_9RHOB</name>
<reference evidence="1 2" key="1">
    <citation type="submission" date="2017-04" db="EMBL/GenBank/DDBJ databases">
        <authorList>
            <person name="Afonso C.L."/>
            <person name="Miller P.J."/>
            <person name="Scott M.A."/>
            <person name="Spackman E."/>
            <person name="Goraichik I."/>
            <person name="Dimitrov K.M."/>
            <person name="Suarez D.L."/>
            <person name="Swayne D.E."/>
        </authorList>
    </citation>
    <scope>NUCLEOTIDE SEQUENCE [LARGE SCALE GENOMIC DNA]</scope>
    <source>
        <strain evidence="1 2">CGMCC 1.12644</strain>
    </source>
</reference>
<accession>A0A1W2ETF8</accession>
<dbReference type="EMBL" id="FWYD01000045">
    <property type="protein sequence ID" value="SMD13000.1"/>
    <property type="molecule type" value="Genomic_DNA"/>
</dbReference>
<dbReference type="RefSeq" id="WP_084355164.1">
    <property type="nucleotide sequence ID" value="NZ_FWYD01000045.1"/>
</dbReference>
<gene>
    <name evidence="1" type="ORF">SAMN06295998_1455</name>
</gene>
<organism evidence="1 2">
    <name type="scientific">Primorskyibacter flagellatus</name>
    <dbReference type="NCBI Taxonomy" id="1387277"/>
    <lineage>
        <taxon>Bacteria</taxon>
        <taxon>Pseudomonadati</taxon>
        <taxon>Pseudomonadota</taxon>
        <taxon>Alphaproteobacteria</taxon>
        <taxon>Rhodobacterales</taxon>
        <taxon>Roseobacteraceae</taxon>
        <taxon>Primorskyibacter</taxon>
    </lineage>
</organism>
<dbReference type="OrthoDB" id="9815072at2"/>
<evidence type="ECO:0000313" key="1">
    <source>
        <dbReference type="EMBL" id="SMD13000.1"/>
    </source>
</evidence>
<sequence length="381" mass="42014">MAPSITAYEVSIIKGMLRMGFKPALVQSYFTRPDRLVNPARIQEIKKNSTARIEAIPAATDEEVGYFLDDFYRSSSNPDDYAPPTQEAEVTQFTLGVNGKLTILSSEADVQLGTPEIQEIYEELRVKALSLGQHGHNILGQLHKDVVRFIDALPEDPLSASVVRIFMRGSNLKSKLASYQISQENPDLYPLVDLDAAVAPLIVDLVDSFTLLVNLTPAMAVLEAKASTQEEYVSQGEALEAIQPALEQVEQVADPEAAELLDEQLNEGLSASLDKSGRAQRSVAFSSVRNFAISIFTPVYHAARYVFGDDKLPSSLQALRNGAAYAAGNKLYPYLHDRFPAIIEYIRNHAESLTTYAEKVVTNQKLQEFISSMIEVVSNIL</sequence>
<dbReference type="Proteomes" id="UP000192330">
    <property type="component" value="Unassembled WGS sequence"/>
</dbReference>
<keyword evidence="2" id="KW-1185">Reference proteome</keyword>
<protein>
    <submittedName>
        <fullName evidence="1">Uncharacterized protein</fullName>
    </submittedName>
</protein>
<evidence type="ECO:0000313" key="2">
    <source>
        <dbReference type="Proteomes" id="UP000192330"/>
    </source>
</evidence>